<name>A0ACC2P643_9HYME</name>
<dbReference type="Proteomes" id="UP001239111">
    <property type="component" value="Chromosome 2"/>
</dbReference>
<proteinExistence type="predicted"/>
<sequence>MTLQMVADNMGPYETSGCPSYRAGARALKQNNTKEAKCRDTKVQTPSSIRGFLQKTLMHWNDTKTELATCDEISGHGTTLILQKDNSSYTHEPDLTEGKSDESKLISDNSEGLTDANWNELEDLPRNAIGANSEGLVGTIPSDYEERMKKDLEKVDLIIQRLDQETEGKKLISEDSTNKAIGSSEQDDSLEEQEELNLCNKQLLARGREEVKKQIEKELIEEMKQVQRRKLEDLQIMLEESEKRKEEILRTEREEAAKRKLEIIDQERAETDDEINAWRHRTIKREWQLIRRKLDSQKAAEIEKLQEQKEALIKEMSKNSENRIQEQIRVETHEAEQRRAQQMQKENEEAEKRKAERMEQEEIDAKKRLQQRLKEEEERIQVLRESLLDKETQETEKRLRAQMEKEQEEANRRKTVRLSEEEQEYHQRQKQLREMESKEAKRRLHNELQKEHERIMRYRDLLIKKENDQAQLRLEAQLQKEKEEAMKREEKKLQEENAQAEDRLQKRMETENEEAARRLQEQLRTEMEESAKRVAERKIVEDRDLDEWKLQTMKKFRVDIDTLNKTRQNLLETRNKDLKQLEQLNREVYDAKIQLKKTLKKQSLASGKRLQERLEKEKEEAKSRVEKALKKENEEAKIRLATQLQYEQRAAEQRLQDQLKLESKQAKERSLALQREELMRFMKHQAEQKTEDRKTAELHLKMQKELENQATRMANMVLTFQSQARKYCEQSHPSQKVPQDRATQLDRDQEIAIQERTFLKPSQIDDGSSLLQRVGLEQQGVSRSATRDENDKEDNEEQALDTEVDGTAKTLQEAMLNDDLPEESKGVRALEEISDGLPQVKADREKEFVIPEGKQIHDADMDLDETGIPGADLNTEEGDHSIDYDTESSSLKSTLSDDNT</sequence>
<reference evidence="1" key="1">
    <citation type="submission" date="2023-04" db="EMBL/GenBank/DDBJ databases">
        <title>A chromosome-level genome assembly of the parasitoid wasp Eretmocerus hayati.</title>
        <authorList>
            <person name="Zhong Y."/>
            <person name="Liu S."/>
            <person name="Liu Y."/>
        </authorList>
    </citation>
    <scope>NUCLEOTIDE SEQUENCE</scope>
    <source>
        <strain evidence="1">ZJU_SS_LIU_2023</strain>
    </source>
</reference>
<accession>A0ACC2P643</accession>
<keyword evidence="2" id="KW-1185">Reference proteome</keyword>
<protein>
    <submittedName>
        <fullName evidence="1">Uncharacterized protein</fullName>
    </submittedName>
</protein>
<gene>
    <name evidence="1" type="ORF">QAD02_014355</name>
</gene>
<organism evidence="1 2">
    <name type="scientific">Eretmocerus hayati</name>
    <dbReference type="NCBI Taxonomy" id="131215"/>
    <lineage>
        <taxon>Eukaryota</taxon>
        <taxon>Metazoa</taxon>
        <taxon>Ecdysozoa</taxon>
        <taxon>Arthropoda</taxon>
        <taxon>Hexapoda</taxon>
        <taxon>Insecta</taxon>
        <taxon>Pterygota</taxon>
        <taxon>Neoptera</taxon>
        <taxon>Endopterygota</taxon>
        <taxon>Hymenoptera</taxon>
        <taxon>Apocrita</taxon>
        <taxon>Proctotrupomorpha</taxon>
        <taxon>Chalcidoidea</taxon>
        <taxon>Aphelinidae</taxon>
        <taxon>Aphelininae</taxon>
        <taxon>Eretmocerus</taxon>
    </lineage>
</organism>
<evidence type="ECO:0000313" key="1">
    <source>
        <dbReference type="EMBL" id="KAJ8678568.1"/>
    </source>
</evidence>
<comment type="caution">
    <text evidence="1">The sequence shown here is derived from an EMBL/GenBank/DDBJ whole genome shotgun (WGS) entry which is preliminary data.</text>
</comment>
<dbReference type="EMBL" id="CM056742">
    <property type="protein sequence ID" value="KAJ8678568.1"/>
    <property type="molecule type" value="Genomic_DNA"/>
</dbReference>
<evidence type="ECO:0000313" key="2">
    <source>
        <dbReference type="Proteomes" id="UP001239111"/>
    </source>
</evidence>